<proteinExistence type="predicted"/>
<dbReference type="EMBL" id="CP062177">
    <property type="protein sequence ID" value="WXK40751.1"/>
    <property type="molecule type" value="Genomic_DNA"/>
</dbReference>
<name>A0ABZ2Q042_9BURK</name>
<evidence type="ECO:0000313" key="2">
    <source>
        <dbReference type="Proteomes" id="UP001493153"/>
    </source>
</evidence>
<keyword evidence="2" id="KW-1185">Reference proteome</keyword>
<evidence type="ECO:0000313" key="1">
    <source>
        <dbReference type="EMBL" id="WXK40751.1"/>
    </source>
</evidence>
<keyword evidence="1" id="KW-0614">Plasmid</keyword>
<gene>
    <name evidence="1" type="ORF">IHE29_16475</name>
</gene>
<reference evidence="1 2" key="1">
    <citation type="submission" date="2020-09" db="EMBL/GenBank/DDBJ databases">
        <title>Genome sequences of Mycetohabitans spp.</title>
        <authorList>
            <person name="Carter M.E."/>
            <person name="Carpenter S.C.D."/>
            <person name="Bogdanove A.J."/>
        </authorList>
    </citation>
    <scope>NUCLEOTIDE SEQUENCE [LARGE SCALE GENOMIC DNA]</scope>
    <source>
        <strain evidence="1 2">B12</strain>
        <plasmid evidence="1 2">unnamed</plasmid>
    </source>
</reference>
<sequence length="117" mass="13212">MSRKNDEPLLLCGPMLRFTETEQQLGKPLLAFAIDRYIQAIYLFCDIVATQAMFARERRRNSLAAYIACINLPRSVGHDLLCQQNTIVDQTLDHLVGDAKPARPSCRRGLEDGCGRF</sequence>
<organism evidence="1 2">
    <name type="scientific">Mycetohabitans rhizoxinica</name>
    <dbReference type="NCBI Taxonomy" id="412963"/>
    <lineage>
        <taxon>Bacteria</taxon>
        <taxon>Pseudomonadati</taxon>
        <taxon>Pseudomonadota</taxon>
        <taxon>Betaproteobacteria</taxon>
        <taxon>Burkholderiales</taxon>
        <taxon>Burkholderiaceae</taxon>
        <taxon>Mycetohabitans</taxon>
    </lineage>
</organism>
<accession>A0ABZ2Q042</accession>
<geneLocation type="plasmid" evidence="1 2">
    <name>unnamed</name>
</geneLocation>
<dbReference type="Proteomes" id="UP001493153">
    <property type="component" value="Plasmid unnamed"/>
</dbReference>
<protein>
    <submittedName>
        <fullName evidence="1">Uncharacterized protein</fullName>
    </submittedName>
</protein>